<dbReference type="InterPro" id="IPR019931">
    <property type="entry name" value="LPXTG_anchor"/>
</dbReference>
<name>A0A1E7KMQ5_9ACTN</name>
<feature type="region of interest" description="Disordered" evidence="5">
    <location>
        <begin position="352"/>
        <end position="413"/>
    </location>
</feature>
<organism evidence="9 10">
    <name type="scientific">Streptomyces oceani</name>
    <dbReference type="NCBI Taxonomy" id="1075402"/>
    <lineage>
        <taxon>Bacteria</taxon>
        <taxon>Bacillati</taxon>
        <taxon>Actinomycetota</taxon>
        <taxon>Actinomycetes</taxon>
        <taxon>Kitasatosporales</taxon>
        <taxon>Streptomycetaceae</taxon>
        <taxon>Streptomyces</taxon>
    </lineage>
</organism>
<dbReference type="Proteomes" id="UP000176101">
    <property type="component" value="Unassembled WGS sequence"/>
</dbReference>
<feature type="chain" id="PRO_5009196673" description="Gram-positive cocci surface proteins LPxTG domain-containing protein" evidence="7">
    <location>
        <begin position="37"/>
        <end position="436"/>
    </location>
</feature>
<feature type="domain" description="Gram-positive cocci surface proteins LPxTG" evidence="8">
    <location>
        <begin position="401"/>
        <end position="436"/>
    </location>
</feature>
<sequence length="436" mass="46138">MKQRAITMQMSTRTRLAGAVAAAAVVTGVLPGAAHADEGTETREMAVVMVNFSDSKIEKPEETRKRVQERYFGQSESINTFYDDMTNGRFQFTPAQADQPVIGPVDIPMAARCETGRMNTLVQEELRKQGLDREKGDYRHLSMVFPDDKTKCGWGGLGSVGGPYSWIPTFGLDQTTLSHEIGHNFGFGHQMRLRCQDGDLANCEEDGTSGKTPMGGGGVKHGLTAPEMIHMKWLNSQEKKRLTKSGTYELRSLHERGGTGLRALDVPMGENRLVVEYRHQAGKLDAEVEGVHAYLVKDGAYQSAPLVDLTEEAASAEAPAADAIKSASDKAGQVRIDVTESGEGSATVEVSLNGEPAPAEAANSVSDGSGTGSGDSSDSGGSPKGDEAGDGITVQSDGKALAESGGDSTTPYVAAGGGALVLLGAALYAKLRRRRA</sequence>
<dbReference type="RefSeq" id="WP_070195224.1">
    <property type="nucleotide sequence ID" value="NZ_LJGU01000104.1"/>
</dbReference>
<dbReference type="AlphaFoldDB" id="A0A1E7KMQ5"/>
<keyword evidence="4" id="KW-0572">Peptidoglycan-anchor</keyword>
<dbReference type="Pfam" id="PF05548">
    <property type="entry name" value="Peptidase_M11"/>
    <property type="match status" value="1"/>
</dbReference>
<feature type="transmembrane region" description="Helical" evidence="6">
    <location>
        <begin position="412"/>
        <end position="431"/>
    </location>
</feature>
<feature type="signal peptide" evidence="7">
    <location>
        <begin position="1"/>
        <end position="36"/>
    </location>
</feature>
<dbReference type="InterPro" id="IPR008752">
    <property type="entry name" value="Peptidase_M11"/>
</dbReference>
<evidence type="ECO:0000256" key="1">
    <source>
        <dbReference type="ARBA" id="ARBA00022512"/>
    </source>
</evidence>
<comment type="caution">
    <text evidence="9">The sequence shown here is derived from an EMBL/GenBank/DDBJ whole genome shotgun (WGS) entry which is preliminary data.</text>
</comment>
<evidence type="ECO:0000256" key="4">
    <source>
        <dbReference type="ARBA" id="ARBA00023088"/>
    </source>
</evidence>
<evidence type="ECO:0000313" key="10">
    <source>
        <dbReference type="Proteomes" id="UP000176101"/>
    </source>
</evidence>
<keyword evidence="3 7" id="KW-0732">Signal</keyword>
<evidence type="ECO:0000313" key="9">
    <source>
        <dbReference type="EMBL" id="OEV05190.1"/>
    </source>
</evidence>
<protein>
    <recommendedName>
        <fullName evidence="8">Gram-positive cocci surface proteins LPxTG domain-containing protein</fullName>
    </recommendedName>
</protein>
<keyword evidence="6" id="KW-0472">Membrane</keyword>
<proteinExistence type="predicted"/>
<keyword evidence="6" id="KW-1133">Transmembrane helix</keyword>
<evidence type="ECO:0000256" key="3">
    <source>
        <dbReference type="ARBA" id="ARBA00022729"/>
    </source>
</evidence>
<keyword evidence="1" id="KW-0134">Cell wall</keyword>
<evidence type="ECO:0000256" key="2">
    <source>
        <dbReference type="ARBA" id="ARBA00022525"/>
    </source>
</evidence>
<dbReference type="NCBIfam" id="NF041528">
    <property type="entry name" value="strep_LAETG"/>
    <property type="match status" value="1"/>
</dbReference>
<evidence type="ECO:0000256" key="6">
    <source>
        <dbReference type="SAM" id="Phobius"/>
    </source>
</evidence>
<dbReference type="EMBL" id="LJGU01000104">
    <property type="protein sequence ID" value="OEV05190.1"/>
    <property type="molecule type" value="Genomic_DNA"/>
</dbReference>
<evidence type="ECO:0000256" key="7">
    <source>
        <dbReference type="SAM" id="SignalP"/>
    </source>
</evidence>
<dbReference type="OrthoDB" id="3758789at2"/>
<keyword evidence="10" id="KW-1185">Reference proteome</keyword>
<keyword evidence="6" id="KW-0812">Transmembrane</keyword>
<evidence type="ECO:0000256" key="5">
    <source>
        <dbReference type="SAM" id="MobiDB-lite"/>
    </source>
</evidence>
<dbReference type="PROSITE" id="PS50847">
    <property type="entry name" value="GRAM_POS_ANCHORING"/>
    <property type="match status" value="1"/>
</dbReference>
<gene>
    <name evidence="9" type="ORF">AN216_04245</name>
</gene>
<reference evidence="9 10" key="1">
    <citation type="journal article" date="2016" name="Front. Microbiol.">
        <title>Comparative Genomics Analysis of Streptomyces Species Reveals Their Adaptation to the Marine Environment and Their Diversity at the Genomic Level.</title>
        <authorList>
            <person name="Tian X."/>
            <person name="Zhang Z."/>
            <person name="Yang T."/>
            <person name="Chen M."/>
            <person name="Li J."/>
            <person name="Chen F."/>
            <person name="Yang J."/>
            <person name="Li W."/>
            <person name="Zhang B."/>
            <person name="Zhang Z."/>
            <person name="Wu J."/>
            <person name="Zhang C."/>
            <person name="Long L."/>
            <person name="Xiao J."/>
        </authorList>
    </citation>
    <scope>NUCLEOTIDE SEQUENCE [LARGE SCALE GENOMIC DNA]</scope>
    <source>
        <strain evidence="9 10">SCSIO 02100</strain>
    </source>
</reference>
<accession>A0A1E7KMQ5</accession>
<keyword evidence="2" id="KW-0964">Secreted</keyword>
<dbReference type="STRING" id="1075402.AN216_04245"/>
<dbReference type="PATRIC" id="fig|1075402.3.peg.3506"/>
<dbReference type="SUPFAM" id="SSF55486">
    <property type="entry name" value="Metalloproteases ('zincins'), catalytic domain"/>
    <property type="match status" value="1"/>
</dbReference>
<evidence type="ECO:0000259" key="8">
    <source>
        <dbReference type="PROSITE" id="PS50847"/>
    </source>
</evidence>